<evidence type="ECO:0000259" key="5">
    <source>
        <dbReference type="Pfam" id="PF12804"/>
    </source>
</evidence>
<dbReference type="Pfam" id="PF12804">
    <property type="entry name" value="NTP_transf_3"/>
    <property type="match status" value="1"/>
</dbReference>
<dbReference type="RefSeq" id="WP_009537382.1">
    <property type="nucleotide sequence ID" value="NZ_JH414506.1"/>
</dbReference>
<dbReference type="InterPro" id="IPR012698">
    <property type="entry name" value="PEnolPyrv_PMutase_core"/>
</dbReference>
<dbReference type="InterPro" id="IPR014729">
    <property type="entry name" value="Rossmann-like_a/b/a_fold"/>
</dbReference>
<dbReference type="Proteomes" id="UP000003527">
    <property type="component" value="Unassembled WGS sequence"/>
</dbReference>
<feature type="domain" description="Cytidyltransferase-like" evidence="4">
    <location>
        <begin position="255"/>
        <end position="349"/>
    </location>
</feature>
<evidence type="ECO:0000256" key="3">
    <source>
        <dbReference type="ARBA" id="ARBA00038455"/>
    </source>
</evidence>
<dbReference type="InterPro" id="IPR040442">
    <property type="entry name" value="Pyrv_kinase-like_dom_sf"/>
</dbReference>
<reference evidence="6 7" key="1">
    <citation type="submission" date="2011-08" db="EMBL/GenBank/DDBJ databases">
        <title>The Genome Sequence of Oribacterium sp. ACB7.</title>
        <authorList>
            <consortium name="The Broad Institute Genome Sequencing Platform"/>
            <person name="Earl A."/>
            <person name="Ward D."/>
            <person name="Feldgarden M."/>
            <person name="Gevers D."/>
            <person name="Sizova M."/>
            <person name="Hazen A."/>
            <person name="Epstein S."/>
            <person name="Young S.K."/>
            <person name="Zeng Q."/>
            <person name="Gargeya S."/>
            <person name="Fitzgerald M."/>
            <person name="Haas B."/>
            <person name="Abouelleil A."/>
            <person name="Alvarado L."/>
            <person name="Arachchi H.M."/>
            <person name="Berlin A."/>
            <person name="Brown A."/>
            <person name="Chapman S.B."/>
            <person name="Chen Z."/>
            <person name="Dunbar C."/>
            <person name="Freedman E."/>
            <person name="Gearin G."/>
            <person name="Gellesch M."/>
            <person name="Goldberg J."/>
            <person name="Griggs A."/>
            <person name="Gujja S."/>
            <person name="Heiman D."/>
            <person name="Howarth C."/>
            <person name="Larson L."/>
            <person name="Lui A."/>
            <person name="MacDonald P.J.P."/>
            <person name="Montmayeur A."/>
            <person name="Murphy C."/>
            <person name="Neiman D."/>
            <person name="Pearson M."/>
            <person name="Priest M."/>
            <person name="Roberts A."/>
            <person name="Saif S."/>
            <person name="Shea T."/>
            <person name="Shenoy N."/>
            <person name="Sisk P."/>
            <person name="Stolte C."/>
            <person name="Sykes S."/>
            <person name="Wortman J."/>
            <person name="Nusbaum C."/>
            <person name="Birren B."/>
        </authorList>
    </citation>
    <scope>NUCLEOTIDE SEQUENCE [LARGE SCALE GENOMIC DNA]</scope>
    <source>
        <strain evidence="6 7">ACB7</strain>
    </source>
</reference>
<dbReference type="SUPFAM" id="SSF52374">
    <property type="entry name" value="Nucleotidylyl transferase"/>
    <property type="match status" value="1"/>
</dbReference>
<dbReference type="GO" id="GO:0016779">
    <property type="term" value="F:nucleotidyltransferase activity"/>
    <property type="evidence" value="ECO:0007669"/>
    <property type="project" value="UniProtKB-ARBA"/>
</dbReference>
<name>G9WRD4_9FIRM</name>
<feature type="domain" description="MobA-like NTP transferase" evidence="5">
    <location>
        <begin position="3"/>
        <end position="111"/>
    </location>
</feature>
<dbReference type="CDD" id="cd00377">
    <property type="entry name" value="ICL_PEPM"/>
    <property type="match status" value="1"/>
</dbReference>
<keyword evidence="1" id="KW-0413">Isomerase</keyword>
<dbReference type="Gene3D" id="3.20.20.60">
    <property type="entry name" value="Phosphoenolpyruvate-binding domains"/>
    <property type="match status" value="1"/>
</dbReference>
<proteinExistence type="inferred from homology"/>
<dbReference type="Pfam" id="PF13714">
    <property type="entry name" value="PEP_mutase"/>
    <property type="match status" value="1"/>
</dbReference>
<dbReference type="NCBIfam" id="TIGR02320">
    <property type="entry name" value="PEP_mutase"/>
    <property type="match status" value="1"/>
</dbReference>
<dbReference type="PANTHER" id="PTHR42905:SF7">
    <property type="entry name" value="PHOSPHOENOLPYRUVATE PHOSPHOMUTASE"/>
    <property type="match status" value="1"/>
</dbReference>
<dbReference type="InterPro" id="IPR015813">
    <property type="entry name" value="Pyrv/PenolPyrv_kinase-like_dom"/>
</dbReference>
<dbReference type="NCBIfam" id="TIGR00125">
    <property type="entry name" value="cyt_tran_rel"/>
    <property type="match status" value="1"/>
</dbReference>
<dbReference type="SUPFAM" id="SSF51621">
    <property type="entry name" value="Phosphoenolpyruvate/pyruvate domain"/>
    <property type="match status" value="1"/>
</dbReference>
<dbReference type="AlphaFoldDB" id="G9WRD4"/>
<dbReference type="Pfam" id="PF01467">
    <property type="entry name" value="CTP_transf_like"/>
    <property type="match status" value="1"/>
</dbReference>
<dbReference type="Gene3D" id="3.40.50.620">
    <property type="entry name" value="HUPs"/>
    <property type="match status" value="1"/>
</dbReference>
<keyword evidence="7" id="KW-1185">Reference proteome</keyword>
<sequence length="676" mass="77245">MKALILNSGKGSRMGDLTKNHPKCMTEIASMETILSRQLRQIEDYGIKEVVITTGPFEDKLIHYVESLGLDLEYSFVRNPLFAETNYIYSIYLAREVLKDTDLLLMHGDLVVENDVFFDFMEQEGSLMAGSTTKELPEKDFKAEVLDGKITRVGVSFFEHAFSAQPLYKLKKEDWGLWLSAICAFCEREDEGETNWKKLYAEEALNTVLSQFSLRLYDAEEKLCQEVDNPEDLTVVSLLLRAIKKKTVYLSFSTDILHNGHFTLIKKAKRLGRLIVGVLSDEVVSSYKRFPLLPFSERKAMFENIAGVERVVEQNSLSYRENLEKYKPDFVVHGDDWQSGFQKPIREEVCSILAGYGGKLVELPYNNNEKYRDLEKRTRADLAMPDFRRGRLRKELKVKGFVNAMEAHDGLTGLIVENTKVYKDGGAHQFDAMWISSLCDSTAKGKPDIELVDMSSRFRTIEDITEVTTKPIIFDGDTGGIKEHFVYTVRSLERLGVSMVIIEDKTGLKKNSLFGTEVEQTQDSIESFSEKIRAGKKAQRTKEFMICARIESLILERGMEDALERAFAFVKAGADAIMIHSRKKSPEEIFTFVERFRKEDSETYIVVVPTSFNSVKEEEFKKRGVNVVIYANQLMRATVPAIQNAAETILQNERAEECDSFLMPFKEIIRLIPEED</sequence>
<evidence type="ECO:0000256" key="2">
    <source>
        <dbReference type="ARBA" id="ARBA00024063"/>
    </source>
</evidence>
<dbReference type="InterPro" id="IPR004821">
    <property type="entry name" value="Cyt_trans-like"/>
</dbReference>
<dbReference type="InterPro" id="IPR025877">
    <property type="entry name" value="MobA-like_NTP_Trfase"/>
</dbReference>
<protein>
    <recommendedName>
        <fullName evidence="2">phosphoenolpyruvate mutase</fullName>
        <ecNumber evidence="2">5.4.2.9</ecNumber>
    </recommendedName>
</protein>
<evidence type="ECO:0000259" key="4">
    <source>
        <dbReference type="Pfam" id="PF01467"/>
    </source>
</evidence>
<comment type="caution">
    <text evidence="6">The sequence shown here is derived from an EMBL/GenBank/DDBJ whole genome shotgun (WGS) entry which is preliminary data.</text>
</comment>
<evidence type="ECO:0000313" key="6">
    <source>
        <dbReference type="EMBL" id="EHL14321.1"/>
    </source>
</evidence>
<evidence type="ECO:0000256" key="1">
    <source>
        <dbReference type="ARBA" id="ARBA00023235"/>
    </source>
</evidence>
<dbReference type="GO" id="GO:0050188">
    <property type="term" value="F:phosphoenolpyruvate mutase activity"/>
    <property type="evidence" value="ECO:0007669"/>
    <property type="project" value="UniProtKB-EC"/>
</dbReference>
<evidence type="ECO:0000313" key="7">
    <source>
        <dbReference type="Proteomes" id="UP000003527"/>
    </source>
</evidence>
<dbReference type="PANTHER" id="PTHR42905">
    <property type="entry name" value="PHOSPHOENOLPYRUVATE CARBOXYLASE"/>
    <property type="match status" value="1"/>
</dbReference>
<accession>G9WRD4</accession>
<dbReference type="PATRIC" id="fig|796944.3.peg.156"/>
<dbReference type="InterPro" id="IPR029044">
    <property type="entry name" value="Nucleotide-diphossugar_trans"/>
</dbReference>
<dbReference type="SUPFAM" id="SSF53448">
    <property type="entry name" value="Nucleotide-diphospho-sugar transferases"/>
    <property type="match status" value="1"/>
</dbReference>
<comment type="similarity">
    <text evidence="3">Belongs to the isocitrate lyase/PEP mutase superfamily. PEP mutase family.</text>
</comment>
<organism evidence="6 7">
    <name type="scientific">Oribacterium asaccharolyticum ACB7</name>
    <dbReference type="NCBI Taxonomy" id="796944"/>
    <lineage>
        <taxon>Bacteria</taxon>
        <taxon>Bacillati</taxon>
        <taxon>Bacillota</taxon>
        <taxon>Clostridia</taxon>
        <taxon>Lachnospirales</taxon>
        <taxon>Lachnospiraceae</taxon>
        <taxon>Oribacterium</taxon>
    </lineage>
</organism>
<dbReference type="Gene3D" id="3.90.550.10">
    <property type="entry name" value="Spore Coat Polysaccharide Biosynthesis Protein SpsA, Chain A"/>
    <property type="match status" value="1"/>
</dbReference>
<dbReference type="EMBL" id="AFZD01000003">
    <property type="protein sequence ID" value="EHL14321.1"/>
    <property type="molecule type" value="Genomic_DNA"/>
</dbReference>
<dbReference type="HOGENOM" id="CLU_410410_0_0_9"/>
<dbReference type="InterPro" id="IPR039556">
    <property type="entry name" value="ICL/PEPM"/>
</dbReference>
<gene>
    <name evidence="6" type="ORF">HMPREF9624_01650</name>
</gene>
<dbReference type="EC" id="5.4.2.9" evidence="2"/>